<name>A0A388KKY2_CHABU</name>
<feature type="compositionally biased region" description="Acidic residues" evidence="1">
    <location>
        <begin position="62"/>
        <end position="75"/>
    </location>
</feature>
<feature type="region of interest" description="Disordered" evidence="1">
    <location>
        <begin position="1"/>
        <end position="116"/>
    </location>
</feature>
<gene>
    <name evidence="3" type="ORF">CBR_g8009</name>
</gene>
<evidence type="ECO:0000313" key="3">
    <source>
        <dbReference type="EMBL" id="GBG70710.1"/>
    </source>
</evidence>
<protein>
    <recommendedName>
        <fullName evidence="2">Myb-like domain-containing protein</fullName>
    </recommendedName>
</protein>
<comment type="caution">
    <text evidence="3">The sequence shown here is derived from an EMBL/GenBank/DDBJ whole genome shotgun (WGS) entry which is preliminary data.</text>
</comment>
<dbReference type="Gene3D" id="1.10.10.60">
    <property type="entry name" value="Homeodomain-like"/>
    <property type="match status" value="1"/>
</dbReference>
<feature type="compositionally biased region" description="Gly residues" evidence="1">
    <location>
        <begin position="102"/>
        <end position="114"/>
    </location>
</feature>
<sequence>MDMSRMVLINENGHGTGSTSQAMQDAEFDEGVSQHWPNQASSAGEGALQGGAASEPELVGVDVDDDDDEDDEEEEVVMKEVTPGGKRKQTSKGRGKVKATGKEGGTNGKGGESGGRVNWNLNESLVLVRCKQDQEDYFANVGTNFARMKTKDQKWADIAKRMDKEGVRRDGDQCMKRWGNIFGWNRNVWDREKESGLQSYFLMSSKTRREKGYKFNLDRTLYDAIHIMQGNNQAVHPPNIADTGNRQAHQSQQGEHSQAAVDGGEADTSASKNKEAMDMAAGHQRTVRRGSGRTSGNWHSRR</sequence>
<feature type="region of interest" description="Disordered" evidence="1">
    <location>
        <begin position="233"/>
        <end position="302"/>
    </location>
</feature>
<dbReference type="InterPro" id="IPR001005">
    <property type="entry name" value="SANT/Myb"/>
</dbReference>
<evidence type="ECO:0000259" key="2">
    <source>
        <dbReference type="PROSITE" id="PS50090"/>
    </source>
</evidence>
<feature type="domain" description="Myb-like" evidence="2">
    <location>
        <begin position="111"/>
        <end position="182"/>
    </location>
</feature>
<dbReference type="Proteomes" id="UP000265515">
    <property type="component" value="Unassembled WGS sequence"/>
</dbReference>
<keyword evidence="4" id="KW-1185">Reference proteome</keyword>
<evidence type="ECO:0000313" key="4">
    <source>
        <dbReference type="Proteomes" id="UP000265515"/>
    </source>
</evidence>
<dbReference type="PROSITE" id="PS50090">
    <property type="entry name" value="MYB_LIKE"/>
    <property type="match status" value="1"/>
</dbReference>
<evidence type="ECO:0000256" key="1">
    <source>
        <dbReference type="SAM" id="MobiDB-lite"/>
    </source>
</evidence>
<dbReference type="AlphaFoldDB" id="A0A388KKY2"/>
<dbReference type="PANTHER" id="PTHR33492">
    <property type="entry name" value="OSJNBA0043A12.37 PROTEIN-RELATED"/>
    <property type="match status" value="1"/>
</dbReference>
<feature type="compositionally biased region" description="Basic residues" evidence="1">
    <location>
        <begin position="85"/>
        <end position="99"/>
    </location>
</feature>
<reference evidence="3 4" key="1">
    <citation type="journal article" date="2018" name="Cell">
        <title>The Chara Genome: Secondary Complexity and Implications for Plant Terrestrialization.</title>
        <authorList>
            <person name="Nishiyama T."/>
            <person name="Sakayama H."/>
            <person name="Vries J.D."/>
            <person name="Buschmann H."/>
            <person name="Saint-Marcoux D."/>
            <person name="Ullrich K.K."/>
            <person name="Haas F.B."/>
            <person name="Vanderstraeten L."/>
            <person name="Becker D."/>
            <person name="Lang D."/>
            <person name="Vosolsobe S."/>
            <person name="Rombauts S."/>
            <person name="Wilhelmsson P.K.I."/>
            <person name="Janitza P."/>
            <person name="Kern R."/>
            <person name="Heyl A."/>
            <person name="Rumpler F."/>
            <person name="Villalobos L.I.A.C."/>
            <person name="Clay J.M."/>
            <person name="Skokan R."/>
            <person name="Toyoda A."/>
            <person name="Suzuki Y."/>
            <person name="Kagoshima H."/>
            <person name="Schijlen E."/>
            <person name="Tajeshwar N."/>
            <person name="Catarino B."/>
            <person name="Hetherington A.J."/>
            <person name="Saltykova A."/>
            <person name="Bonnot C."/>
            <person name="Breuninger H."/>
            <person name="Symeonidi A."/>
            <person name="Radhakrishnan G.V."/>
            <person name="Van Nieuwerburgh F."/>
            <person name="Deforce D."/>
            <person name="Chang C."/>
            <person name="Karol K.G."/>
            <person name="Hedrich R."/>
            <person name="Ulvskov P."/>
            <person name="Glockner G."/>
            <person name="Delwiche C.F."/>
            <person name="Petrasek J."/>
            <person name="Van de Peer Y."/>
            <person name="Friml J."/>
            <person name="Beilby M."/>
            <person name="Dolan L."/>
            <person name="Kohara Y."/>
            <person name="Sugano S."/>
            <person name="Fujiyama A."/>
            <person name="Delaux P.-M."/>
            <person name="Quint M."/>
            <person name="TheiBen G."/>
            <person name="Hagemann M."/>
            <person name="Harholt J."/>
            <person name="Dunand C."/>
            <person name="Zachgo S."/>
            <person name="Langdale J."/>
            <person name="Maumus F."/>
            <person name="Straeten D.V.D."/>
            <person name="Gould S.B."/>
            <person name="Rensing S.A."/>
        </authorList>
    </citation>
    <scope>NUCLEOTIDE SEQUENCE [LARGE SCALE GENOMIC DNA]</scope>
    <source>
        <strain evidence="3 4">S276</strain>
    </source>
</reference>
<feature type="compositionally biased region" description="Polar residues" evidence="1">
    <location>
        <begin position="242"/>
        <end position="256"/>
    </location>
</feature>
<dbReference type="EMBL" id="BFEA01000135">
    <property type="protein sequence ID" value="GBG70710.1"/>
    <property type="molecule type" value="Genomic_DNA"/>
</dbReference>
<organism evidence="3 4">
    <name type="scientific">Chara braunii</name>
    <name type="common">Braun's stonewort</name>
    <dbReference type="NCBI Taxonomy" id="69332"/>
    <lineage>
        <taxon>Eukaryota</taxon>
        <taxon>Viridiplantae</taxon>
        <taxon>Streptophyta</taxon>
        <taxon>Charophyceae</taxon>
        <taxon>Charales</taxon>
        <taxon>Characeae</taxon>
        <taxon>Chara</taxon>
    </lineage>
</organism>
<dbReference type="OrthoDB" id="1865198at2759"/>
<dbReference type="PANTHER" id="PTHR33492:SF4">
    <property type="entry name" value="OS02G0174300 PROTEIN"/>
    <property type="match status" value="1"/>
</dbReference>
<proteinExistence type="predicted"/>
<dbReference type="Gramene" id="GBG70710">
    <property type="protein sequence ID" value="GBG70710"/>
    <property type="gene ID" value="CBR_g8009"/>
</dbReference>
<accession>A0A388KKY2</accession>